<accession>A0A655BKP6</accession>
<proteinExistence type="predicted"/>
<dbReference type="EMBL" id="CQPA01000001">
    <property type="protein sequence ID" value="CNT55009.1"/>
    <property type="molecule type" value="Genomic_DNA"/>
</dbReference>
<keyword evidence="1" id="KW-1133">Transmembrane helix</keyword>
<keyword evidence="1" id="KW-0472">Membrane</keyword>
<evidence type="ECO:0000313" key="3">
    <source>
        <dbReference type="Proteomes" id="UP000041314"/>
    </source>
</evidence>
<organism evidence="2 3">
    <name type="scientific">Salmonella enterica subsp. enterica serovar Bovismorbificans</name>
    <dbReference type="NCBI Taxonomy" id="58097"/>
    <lineage>
        <taxon>Bacteria</taxon>
        <taxon>Pseudomonadati</taxon>
        <taxon>Pseudomonadota</taxon>
        <taxon>Gammaproteobacteria</taxon>
        <taxon>Enterobacterales</taxon>
        <taxon>Enterobacteriaceae</taxon>
        <taxon>Salmonella</taxon>
    </lineage>
</organism>
<feature type="transmembrane region" description="Helical" evidence="1">
    <location>
        <begin position="29"/>
        <end position="49"/>
    </location>
</feature>
<gene>
    <name evidence="2" type="ORF">ERS008198_00090</name>
</gene>
<reference evidence="2 3" key="1">
    <citation type="submission" date="2015-03" db="EMBL/GenBank/DDBJ databases">
        <authorList>
            <consortium name="Pathogen Informatics"/>
        </authorList>
    </citation>
    <scope>NUCLEOTIDE SEQUENCE [LARGE SCALE GENOMIC DNA]</scope>
    <source>
        <strain evidence="2 3">A1104</strain>
    </source>
</reference>
<name>A0A655BKP6_SALET</name>
<protein>
    <submittedName>
        <fullName evidence="2">Uncharacterized protein</fullName>
    </submittedName>
</protein>
<dbReference type="AlphaFoldDB" id="A0A655BKP6"/>
<sequence length="97" mass="11124">MQQRNTVLRGDRDQLHLQIGLVKFLFYRFHNGVGVVLGIADHFLLVVVIRKGHRRFAMPDDDHAIFSDLVQGATSGRRAIFCVRKARRQSHDQHCCG</sequence>
<evidence type="ECO:0000256" key="1">
    <source>
        <dbReference type="SAM" id="Phobius"/>
    </source>
</evidence>
<evidence type="ECO:0000313" key="2">
    <source>
        <dbReference type="EMBL" id="CNT55009.1"/>
    </source>
</evidence>
<dbReference type="Proteomes" id="UP000041314">
    <property type="component" value="Unassembled WGS sequence"/>
</dbReference>
<keyword evidence="1" id="KW-0812">Transmembrane</keyword>